<protein>
    <submittedName>
        <fullName evidence="2">Uncharacterized protein</fullName>
    </submittedName>
</protein>
<evidence type="ECO:0000256" key="1">
    <source>
        <dbReference type="SAM" id="MobiDB-lite"/>
    </source>
</evidence>
<organism evidence="2 3">
    <name type="scientific">Durusdinium trenchii</name>
    <dbReference type="NCBI Taxonomy" id="1381693"/>
    <lineage>
        <taxon>Eukaryota</taxon>
        <taxon>Sar</taxon>
        <taxon>Alveolata</taxon>
        <taxon>Dinophyceae</taxon>
        <taxon>Suessiales</taxon>
        <taxon>Symbiodiniaceae</taxon>
        <taxon>Durusdinium</taxon>
    </lineage>
</organism>
<proteinExistence type="predicted"/>
<evidence type="ECO:0000313" key="3">
    <source>
        <dbReference type="Proteomes" id="UP001642484"/>
    </source>
</evidence>
<feature type="compositionally biased region" description="Gly residues" evidence="1">
    <location>
        <begin position="76"/>
        <end position="86"/>
    </location>
</feature>
<reference evidence="2 3" key="1">
    <citation type="submission" date="2024-02" db="EMBL/GenBank/DDBJ databases">
        <authorList>
            <person name="Chen Y."/>
            <person name="Shah S."/>
            <person name="Dougan E. K."/>
            <person name="Thang M."/>
            <person name="Chan C."/>
        </authorList>
    </citation>
    <scope>NUCLEOTIDE SEQUENCE [LARGE SCALE GENOMIC DNA]</scope>
</reference>
<evidence type="ECO:0000313" key="2">
    <source>
        <dbReference type="EMBL" id="CAK8993066.1"/>
    </source>
</evidence>
<keyword evidence="3" id="KW-1185">Reference proteome</keyword>
<feature type="non-terminal residue" evidence="2">
    <location>
        <position position="1"/>
    </location>
</feature>
<accession>A0ABP0HTY2</accession>
<dbReference type="EMBL" id="CAXAMN010001186">
    <property type="protein sequence ID" value="CAK8993066.1"/>
    <property type="molecule type" value="Genomic_DNA"/>
</dbReference>
<feature type="region of interest" description="Disordered" evidence="1">
    <location>
        <begin position="50"/>
        <end position="111"/>
    </location>
</feature>
<sequence>DFLDLYFMAAIQDTLALMIRDNLEGKELEAIRERILREAHLNFEKEVKKLTGGGGSSTFESANSVGERAKLRGSADGQGGNPGDGVGEPLPNRPPGLHETTTGTLSSGFGGGAGKVTRIGAGIPVASTTEALRNLELPSLPAPNGEGASILFGDWLTMAFPLMADISNSAKAWWEESLMVAQEHYSRWLRLSPLERLRSKPQVEVDPAFQRIEQRGIAMLLGALPDQLRRDLVSGRQLSVVHILYRLHVAYQPGGGAEKTQLLKNLVESKFSTSVGELLMQVRLRRRWLSRAQELHLNLPDPLVLMHALQRMID</sequence>
<feature type="non-terminal residue" evidence="2">
    <location>
        <position position="314"/>
    </location>
</feature>
<dbReference type="Proteomes" id="UP001642484">
    <property type="component" value="Unassembled WGS sequence"/>
</dbReference>
<comment type="caution">
    <text evidence="2">The sequence shown here is derived from an EMBL/GenBank/DDBJ whole genome shotgun (WGS) entry which is preliminary data.</text>
</comment>
<name>A0ABP0HTY2_9DINO</name>
<gene>
    <name evidence="2" type="ORF">CCMP2556_LOCUS3107</name>
</gene>